<dbReference type="PANTHER" id="PTHR34187:SF2">
    <property type="entry name" value="DUF202 DOMAIN-CONTAINING PROTEIN"/>
    <property type="match status" value="1"/>
</dbReference>
<evidence type="ECO:0000256" key="6">
    <source>
        <dbReference type="SAM" id="Phobius"/>
    </source>
</evidence>
<keyword evidence="9" id="KW-1185">Reference proteome</keyword>
<dbReference type="PANTHER" id="PTHR34187">
    <property type="entry name" value="FGR18P"/>
    <property type="match status" value="1"/>
</dbReference>
<dbReference type="RefSeq" id="WP_336392364.1">
    <property type="nucleotide sequence ID" value="NZ_JBAPLV010000011.1"/>
</dbReference>
<accession>A0ABU8E6A1</accession>
<proteinExistence type="predicted"/>
<evidence type="ECO:0000256" key="1">
    <source>
        <dbReference type="ARBA" id="ARBA00004651"/>
    </source>
</evidence>
<reference evidence="8 9" key="1">
    <citation type="submission" date="2024-03" db="EMBL/GenBank/DDBJ databases">
        <title>Draft genome sequence of Klenkia terrae.</title>
        <authorList>
            <person name="Duangmal K."/>
            <person name="Chantavorakit T."/>
        </authorList>
    </citation>
    <scope>NUCLEOTIDE SEQUENCE [LARGE SCALE GENOMIC DNA]</scope>
    <source>
        <strain evidence="8 9">JCM 17786</strain>
    </source>
</reference>
<comment type="caution">
    <text evidence="8">The sequence shown here is derived from an EMBL/GenBank/DDBJ whole genome shotgun (WGS) entry which is preliminary data.</text>
</comment>
<dbReference type="Pfam" id="PF02656">
    <property type="entry name" value="DUF202"/>
    <property type="match status" value="1"/>
</dbReference>
<evidence type="ECO:0000256" key="5">
    <source>
        <dbReference type="ARBA" id="ARBA00023136"/>
    </source>
</evidence>
<evidence type="ECO:0000313" key="9">
    <source>
        <dbReference type="Proteomes" id="UP001373496"/>
    </source>
</evidence>
<evidence type="ECO:0000313" key="8">
    <source>
        <dbReference type="EMBL" id="MEI4279176.1"/>
    </source>
</evidence>
<dbReference type="InterPro" id="IPR003807">
    <property type="entry name" value="DUF202"/>
</dbReference>
<evidence type="ECO:0000256" key="3">
    <source>
        <dbReference type="ARBA" id="ARBA00022692"/>
    </source>
</evidence>
<feature type="transmembrane region" description="Helical" evidence="6">
    <location>
        <begin position="26"/>
        <end position="43"/>
    </location>
</feature>
<keyword evidence="2" id="KW-1003">Cell membrane</keyword>
<name>A0ABU8E6A1_9ACTN</name>
<evidence type="ECO:0000259" key="7">
    <source>
        <dbReference type="Pfam" id="PF02656"/>
    </source>
</evidence>
<evidence type="ECO:0000256" key="2">
    <source>
        <dbReference type="ARBA" id="ARBA00022475"/>
    </source>
</evidence>
<feature type="transmembrane region" description="Helical" evidence="6">
    <location>
        <begin position="97"/>
        <end position="117"/>
    </location>
</feature>
<keyword evidence="4 6" id="KW-1133">Transmembrane helix</keyword>
<feature type="domain" description="DUF202" evidence="7">
    <location>
        <begin position="17"/>
        <end position="84"/>
    </location>
</feature>
<keyword evidence="3 6" id="KW-0812">Transmembrane</keyword>
<comment type="subcellular location">
    <subcellularLocation>
        <location evidence="1">Cell membrane</location>
        <topology evidence="1">Multi-pass membrane protein</topology>
    </subcellularLocation>
</comment>
<feature type="transmembrane region" description="Helical" evidence="6">
    <location>
        <begin position="55"/>
        <end position="76"/>
    </location>
</feature>
<sequence>MQRQTAEVPEESEPDYRFTLANERTFLAWLRTALSLLAAGVALDQFVPQLGADGVRTALGVGLGVLSVVAAVAGLVRWRQVQRAMRRGQALPVARTVVVLAVGLAVVAVGVCVLLVAGG</sequence>
<gene>
    <name evidence="8" type="ORF">UXQ13_11940</name>
</gene>
<dbReference type="Proteomes" id="UP001373496">
    <property type="component" value="Unassembled WGS sequence"/>
</dbReference>
<evidence type="ECO:0000256" key="4">
    <source>
        <dbReference type="ARBA" id="ARBA00022989"/>
    </source>
</evidence>
<organism evidence="8 9">
    <name type="scientific">Klenkia terrae</name>
    <dbReference type="NCBI Taxonomy" id="1052259"/>
    <lineage>
        <taxon>Bacteria</taxon>
        <taxon>Bacillati</taxon>
        <taxon>Actinomycetota</taxon>
        <taxon>Actinomycetes</taxon>
        <taxon>Geodermatophilales</taxon>
        <taxon>Geodermatophilaceae</taxon>
        <taxon>Klenkia</taxon>
    </lineage>
</organism>
<protein>
    <submittedName>
        <fullName evidence="8">DUF202 domain-containing protein</fullName>
    </submittedName>
</protein>
<dbReference type="InterPro" id="IPR052053">
    <property type="entry name" value="IM_YidH-like"/>
</dbReference>
<keyword evidence="5 6" id="KW-0472">Membrane</keyword>
<dbReference type="EMBL" id="JBAPLV010000011">
    <property type="protein sequence ID" value="MEI4279176.1"/>
    <property type="molecule type" value="Genomic_DNA"/>
</dbReference>